<dbReference type="EMBL" id="JO841726">
    <property type="protein sequence ID" value="AEO33343.1"/>
    <property type="molecule type" value="mRNA"/>
</dbReference>
<organism evidence="5">
    <name type="scientific">Amblyomma maculatum</name>
    <name type="common">Gulf Coast tick</name>
    <dbReference type="NCBI Taxonomy" id="34609"/>
    <lineage>
        <taxon>Eukaryota</taxon>
        <taxon>Metazoa</taxon>
        <taxon>Ecdysozoa</taxon>
        <taxon>Arthropoda</taxon>
        <taxon>Chelicerata</taxon>
        <taxon>Arachnida</taxon>
        <taxon>Acari</taxon>
        <taxon>Parasitiformes</taxon>
        <taxon>Ixodida</taxon>
        <taxon>Ixodoidea</taxon>
        <taxon>Ixodidae</taxon>
        <taxon>Amblyomminae</taxon>
        <taxon>Amblyomma</taxon>
    </lineage>
</organism>
<evidence type="ECO:0000256" key="3">
    <source>
        <dbReference type="SAM" id="MobiDB-lite"/>
    </source>
</evidence>
<dbReference type="PROSITE" id="PS50020">
    <property type="entry name" value="WW_DOMAIN_2"/>
    <property type="match status" value="1"/>
</dbReference>
<feature type="non-terminal residue" evidence="5">
    <location>
        <position position="1"/>
    </location>
</feature>
<evidence type="ECO:0000313" key="5">
    <source>
        <dbReference type="EMBL" id="AEO33343.1"/>
    </source>
</evidence>
<dbReference type="PANTHER" id="PTHR14791">
    <property type="entry name" value="BOMB/KIRA PROTEINS"/>
    <property type="match status" value="1"/>
</dbReference>
<protein>
    <recommendedName>
        <fullName evidence="4">WW domain-containing protein</fullName>
    </recommendedName>
</protein>
<dbReference type="InterPro" id="IPR036020">
    <property type="entry name" value="WW_dom_sf"/>
</dbReference>
<sequence length="231" mass="26524">ERERERERAMVSMQYTSLSIEERKPSAMNNLEKLLSSKKRKWEEKEGGEEDGRETSKSFKSAEARPNSFEHIELQIDTPLPLEWQRCLDIKSGKIHFYNTRTHKRTSKDPRPQNQNPEPSLDLELNLSCKTEKSTSPIKADDSYSSNSRAHKGDNSCHDLYRPSLLPPPVESHRQEMVAGVCMRCHMLVMMCKASPSCPNCKFVYPSSTQCSSWLLKPSSGLFLCCKDYKC</sequence>
<dbReference type="InterPro" id="IPR051105">
    <property type="entry name" value="WWC/KIBRA_Hippo_Reg"/>
</dbReference>
<comment type="subcellular location">
    <subcellularLocation>
        <location evidence="1">Cytoplasm</location>
    </subcellularLocation>
</comment>
<feature type="region of interest" description="Disordered" evidence="3">
    <location>
        <begin position="35"/>
        <end position="65"/>
    </location>
</feature>
<dbReference type="Gene3D" id="2.20.70.10">
    <property type="match status" value="1"/>
</dbReference>
<feature type="region of interest" description="Disordered" evidence="3">
    <location>
        <begin position="99"/>
        <end position="156"/>
    </location>
</feature>
<evidence type="ECO:0000256" key="2">
    <source>
        <dbReference type="ARBA" id="ARBA00022490"/>
    </source>
</evidence>
<dbReference type="InterPro" id="IPR001202">
    <property type="entry name" value="WW_dom"/>
</dbReference>
<dbReference type="SUPFAM" id="SSF51045">
    <property type="entry name" value="WW domain"/>
    <property type="match status" value="1"/>
</dbReference>
<evidence type="ECO:0000259" key="4">
    <source>
        <dbReference type="PROSITE" id="PS50020"/>
    </source>
</evidence>
<name>G3MIM5_AMBMU</name>
<evidence type="ECO:0000256" key="1">
    <source>
        <dbReference type="ARBA" id="ARBA00004496"/>
    </source>
</evidence>
<dbReference type="PANTHER" id="PTHR14791:SF42">
    <property type="entry name" value="F16L1.2 PROTEIN"/>
    <property type="match status" value="1"/>
</dbReference>
<keyword evidence="2" id="KW-0963">Cytoplasm</keyword>
<proteinExistence type="evidence at transcript level"/>
<feature type="compositionally biased region" description="Basic and acidic residues" evidence="3">
    <location>
        <begin position="53"/>
        <end position="65"/>
    </location>
</feature>
<accession>G3MIM5</accession>
<feature type="domain" description="WW" evidence="4">
    <location>
        <begin position="78"/>
        <end position="112"/>
    </location>
</feature>
<dbReference type="AlphaFoldDB" id="G3MIM5"/>
<reference evidence="5" key="1">
    <citation type="journal article" date="2011" name="PLoS ONE">
        <title>A deep insight into the sialotranscriptome of the gulf coast tick, Amblyomma maculatum.</title>
        <authorList>
            <person name="Karim S."/>
            <person name="Singh P."/>
            <person name="Ribeiro J.M."/>
        </authorList>
    </citation>
    <scope>NUCLEOTIDE SEQUENCE</scope>
    <source>
        <tissue evidence="5">Salivary gland</tissue>
    </source>
</reference>
<dbReference type="GO" id="GO:0005737">
    <property type="term" value="C:cytoplasm"/>
    <property type="evidence" value="ECO:0007669"/>
    <property type="project" value="UniProtKB-SubCell"/>
</dbReference>